<evidence type="ECO:0000313" key="1">
    <source>
        <dbReference type="EnsemblPlants" id="ORUFI09G19960.1"/>
    </source>
</evidence>
<name>A0A0E0QUM4_ORYRU</name>
<reference evidence="2" key="1">
    <citation type="submission" date="2013-06" db="EMBL/GenBank/DDBJ databases">
        <authorList>
            <person name="Zhao Q."/>
        </authorList>
    </citation>
    <scope>NUCLEOTIDE SEQUENCE</scope>
    <source>
        <strain evidence="2">cv. W1943</strain>
    </source>
</reference>
<dbReference type="AlphaFoldDB" id="A0A0E0QUM4"/>
<organism evidence="1 2">
    <name type="scientific">Oryza rufipogon</name>
    <name type="common">Brownbeard rice</name>
    <name type="synonym">Asian wild rice</name>
    <dbReference type="NCBI Taxonomy" id="4529"/>
    <lineage>
        <taxon>Eukaryota</taxon>
        <taxon>Viridiplantae</taxon>
        <taxon>Streptophyta</taxon>
        <taxon>Embryophyta</taxon>
        <taxon>Tracheophyta</taxon>
        <taxon>Spermatophyta</taxon>
        <taxon>Magnoliopsida</taxon>
        <taxon>Liliopsida</taxon>
        <taxon>Poales</taxon>
        <taxon>Poaceae</taxon>
        <taxon>BOP clade</taxon>
        <taxon>Oryzoideae</taxon>
        <taxon>Oryzeae</taxon>
        <taxon>Oryzinae</taxon>
        <taxon>Oryza</taxon>
    </lineage>
</organism>
<accession>A0A0E0QUM4</accession>
<reference evidence="1" key="2">
    <citation type="submission" date="2015-06" db="UniProtKB">
        <authorList>
            <consortium name="EnsemblPlants"/>
        </authorList>
    </citation>
    <scope>IDENTIFICATION</scope>
</reference>
<sequence length="157" mass="17639">MAGSWSWVFSWKPDEMCYEECPDNFLGCISSKQAQDILHDLCITRQCDPSIGCEAKLLLRHPEELCKDRRGEERQRDLKPPPIGSVHDAMALHCHRTAAFIGCFGCRPCDPLPPEGCYSLPLLCHLSEPLGTDHGLRLAGAIIELGWSYWTTLINKT</sequence>
<evidence type="ECO:0000313" key="2">
    <source>
        <dbReference type="Proteomes" id="UP000008022"/>
    </source>
</evidence>
<dbReference type="HOGENOM" id="CLU_1680794_0_0_1"/>
<protein>
    <submittedName>
        <fullName evidence="1">Uncharacterized protein</fullName>
    </submittedName>
</protein>
<dbReference type="Proteomes" id="UP000008022">
    <property type="component" value="Unassembled WGS sequence"/>
</dbReference>
<dbReference type="Gramene" id="ORUFI09G19960.1">
    <property type="protein sequence ID" value="ORUFI09G19960.1"/>
    <property type="gene ID" value="ORUFI09G19960"/>
</dbReference>
<keyword evidence="2" id="KW-1185">Reference proteome</keyword>
<dbReference type="EnsemblPlants" id="ORUFI09G19960.1">
    <property type="protein sequence ID" value="ORUFI09G19960.1"/>
    <property type="gene ID" value="ORUFI09G19960"/>
</dbReference>
<proteinExistence type="predicted"/>